<feature type="compositionally biased region" description="Polar residues" evidence="1">
    <location>
        <begin position="117"/>
        <end position="127"/>
    </location>
</feature>
<gene>
    <name evidence="2" type="ORF">PECUL_23A061612</name>
</gene>
<protein>
    <submittedName>
        <fullName evidence="2">Girdin isoform X1</fullName>
    </submittedName>
</protein>
<feature type="compositionally biased region" description="Polar residues" evidence="1">
    <location>
        <begin position="314"/>
        <end position="327"/>
    </location>
</feature>
<proteinExistence type="predicted"/>
<name>A0AAD1VWU7_PELCU</name>
<evidence type="ECO:0000256" key="1">
    <source>
        <dbReference type="SAM" id="MobiDB-lite"/>
    </source>
</evidence>
<feature type="compositionally biased region" description="Polar residues" evidence="1">
    <location>
        <begin position="335"/>
        <end position="346"/>
    </location>
</feature>
<reference evidence="2" key="1">
    <citation type="submission" date="2022-03" db="EMBL/GenBank/DDBJ databases">
        <authorList>
            <person name="Alioto T."/>
            <person name="Alioto T."/>
            <person name="Gomez Garrido J."/>
        </authorList>
    </citation>
    <scope>NUCLEOTIDE SEQUENCE</scope>
</reference>
<organism evidence="2 3">
    <name type="scientific">Pelobates cultripes</name>
    <name type="common">Western spadefoot toad</name>
    <dbReference type="NCBI Taxonomy" id="61616"/>
    <lineage>
        <taxon>Eukaryota</taxon>
        <taxon>Metazoa</taxon>
        <taxon>Chordata</taxon>
        <taxon>Craniata</taxon>
        <taxon>Vertebrata</taxon>
        <taxon>Euteleostomi</taxon>
        <taxon>Amphibia</taxon>
        <taxon>Batrachia</taxon>
        <taxon>Anura</taxon>
        <taxon>Pelobatoidea</taxon>
        <taxon>Pelobatidae</taxon>
        <taxon>Pelobates</taxon>
    </lineage>
</organism>
<feature type="compositionally biased region" description="Polar residues" evidence="1">
    <location>
        <begin position="251"/>
        <end position="265"/>
    </location>
</feature>
<keyword evidence="3" id="KW-1185">Reference proteome</keyword>
<feature type="region of interest" description="Disordered" evidence="1">
    <location>
        <begin position="251"/>
        <end position="371"/>
    </location>
</feature>
<feature type="compositionally biased region" description="Basic and acidic residues" evidence="1">
    <location>
        <begin position="348"/>
        <end position="358"/>
    </location>
</feature>
<feature type="region of interest" description="Disordered" evidence="1">
    <location>
        <begin position="82"/>
        <end position="127"/>
    </location>
</feature>
<evidence type="ECO:0000313" key="3">
    <source>
        <dbReference type="Proteomes" id="UP001295444"/>
    </source>
</evidence>
<accession>A0AAD1VWU7</accession>
<dbReference type="EMBL" id="OW240913">
    <property type="protein sequence ID" value="CAH2255243.1"/>
    <property type="molecule type" value="Genomic_DNA"/>
</dbReference>
<dbReference type="Proteomes" id="UP001295444">
    <property type="component" value="Chromosome 02"/>
</dbReference>
<evidence type="ECO:0000313" key="2">
    <source>
        <dbReference type="EMBL" id="CAH2255243.1"/>
    </source>
</evidence>
<dbReference type="AlphaFoldDB" id="A0AAD1VWU7"/>
<sequence>MRNRPKEKDKMKALYRRSVSMNDLVQSMVLAGGQWTGSAENLEGPDDVATGKRRNDLGSMAFSTTAINFSTLNPSMGFRPKLIPKSKDGTSYEDVSVHGANDDSYTVTTLPAPRPSSLDSGRTSYSNSNNNASIHEVTAGAILNQTRSQSHNSGDFNLHHDQEVFSNSNSPVQYFGHRLKKSAASSPMLKLKSYDNPESLTLSKHRLSSPGSEMVSLKQFLEESNKLTVSQIRSGSQENLLDEVMRSLSGSAESAGFQSPTQLSPGISLGERKTGKPEQCVRPNPRKAEDTRFTFPPTVNPQSSDEHYVLTHGAGSTQKQTKDSNPYATLPRASSVISTAEGTTRRTSIHDFLSKDNRSPISVDPSPTTEDAPSLLSEYCVVEQSPNFQITIPFASKCIPLNCKQIRDPQDCPGCVSVAFCEGTAGQTHSGVASTLTHPVNISEGTNIVSYTSPCMSCPYLSLNADLVSSISGPPGDRQCVFSVVSSQQPTSEYLMSKSNIANCDMSGLNCPTPPCLPTNEVDSSIIVSEDHQGIWYEYGCV</sequence>